<sequence length="2665" mass="288832">MAQNTNLNVSPYYDDFDKDKNFYRVLFRPGFPIQARELTTMQSVLQRQVESVGQHLFKDGAMVIPGQVGYDLNVDAIMLQESFLGANVEDYRTQLAGKIIEGLTSGIKAKVLYTVSETESEKNYITLYVKYIESGGEGNTQTVFSDNEQLVTDTEITFGTSLIEVGSPFAQLLPTSSIQSGSVAYIQEGVYFIRGFFVDVPYQYILLDQYGTTPQYRIGLDILESIVTPEDDSSLNDNAAGTSNYAAPGSHRFKVSTRLSKKLLSDDADKDFIELLRINGSRVENLVDRSAYNELERTMATRTYEESGDYTVNDFQILMRENLDDGFNNGVYEAGAITSGGNTAAEKYYSVEIGPGAAYVKGYRIKTLSPTYVDLLKPRVTDARQNGIIPFELGNYSNVDNIWGFPNFTGSSVSNAYQTVEFRDSATVTPGVSAGNIIGYGRFNSLEYSSDTDQNFGNANDRYKANLFDVQMITILQLASQVNINEGSMIRGASSGATGLVVGAESSDDHIQIYQVNGSFQDGEMTTIDGIALDVIVDTYKYQYSDSRQIVGRDEGTQQIEFTADLILEDNYSINGATFTYDDVDGDVLTVDTLVGGTGYPDTGTAIVTTASGSGTGLTLDFTASSGVITSTTINVPGTGYVVDETITITNSRASGVNTLGAIATAGTGYTATTGLATTSAGSGTGLIVDITADANGAVQTVAVNSSALSDGSGYANAELITITNVNASGIATIDTISAADASRTEGTYTITASDYTTDASGSGATFTIAVDGTGAATIVITDDGTGFVVDETFTIVDGNLGGGGGASLTFDVATIHGNGCTIPVSAIHGNGATVDIASVGTHQIVGLNSNFGADLRPGDRIYFSETTFVDVDKVNPASLSTSSDNFIFDNANQIVNVTPPSANFPTPGTFTAAIRYRASLFGNEETTDLITQMPKEYIRSISDESMTVRRTFDSQTPAGDSVSITLPENEQFSAISAVNFSFTVLGSSNASYPVGSQIPLATGDAGAFGFTSFTSADRTTLQIDNLTNISSIKVTATISKNVVQRKTKSPQQMFVLKVNKTVDNLDKQNYNLTYSNLYGTRIQDQEISLGLTDAYKLHAVYESLDNNDPVIPSITLVEPKFFKTGSVIAGKSSGARARVVEFDSSTLKLTLVYISGKFTLGETVNGVDSNEDAVVGIINDADGSVIEGSKDVTNRYALSPSQTGFMYDCSRLIRLKGFALPIRKLKIVIDYYSHSATGDYFGGQSYLNTSYKDIPFFASKYLADYLDFRPGIKSLYNGDGTVASPAFVNCSTFDFKSRVFNVSGNPTGTIFDIPKLDSDFRCDYDWYLSRIDKLFLTPDGDFQVITGKDAEEPILPDDIAEGMLLATLQHKPYGFEPDQDVLITLSENKRFTMRDIGKIETRLNQVEYYTSLNMLESNTLSLELTDADGFNRLKNGFFVDDFTDHSKCEMSDPDFASSLDFQEGSCHPSHYTTNVTMEVNEALSANYQITGPLITLPYTELNIIEQPYASRVENVNPFNVFTYIGRIDLTPASDDWVDTTRIPRRVTNIEGDFNATAERLNVDQNGFAPTQWNSWNTTWRTVRRRRGRTWRSRRRSAWGRGLALMRRRRIITTRGQVRTGIRTQVTPRIDERSLGDSVVARTTIPWIRSRNVRLDVARMKPRTKFYAFFDGKKIDDYITPKLIELIKDPAVDNRTNSTPFVVGETVTGLTSGAKFVVLPPNGFYTYSPYDDTELPASYSSTTALLNVNVLTAARQAAGKSYGNFQVGEIIEGESGARAVMANRRLVSDRTGKFRASFFIPPATPDIVVQGGPGEPAPPIADPAPRWATGTRTIRLTTNETDSRLAGAVDSAAEAEYQASGTLNTLQENVLAIRNADIVRDTVTQSRTVRTTRTRNRQVGWWDPLAQSFLIEEEGGVFVSSVDIYFNTKDTNIPISMQIRTMENGYPTANILPFSDVTIVPEDIQTSETGAIATNFVFRAPVYIPPSIEHCFVLFSDSNEYKVWISRMGEVDITGDRTISEQPYAGVLFKSQNATTWTADQYEDLKFNLYRADFDTTATSTVVFNNAELDIGNNGKLKLRSEPVQTFQPSLKLVLNDNSLNYTIGARLYQKTTLSEGTITAITDVGSVRTLTINDVSGAWQAGSDTGGVITNRIVSSKTTATLVVTGTSGDFTVGETITGNSSTAPTAEIVTWTSGTNTLTLKYVSTEFTPSTETITGGTSGATATVNTIAYSGDTTTGSPASITDSYATTTPTYATSEKLVRILHSNHGMHDLDNNVTIEGITSEINPTFLTSSISTSDLSVLVNDAIAFHSRIDGANIGVSNLGYIKIEDEIMSYSAVSSDGKTITVSERGVAGTTAVAHADETVVECYNLDGIPLTEINKTHSNISNPTLDSYDITTTSISTSGIVSGGITGIATQNLQYEIIVPSLQTMILPNTEINARINTVTGTSINDGVQLSQNSFVNNGLFQDVVLGDDNYFDEPQMICSKVNEDAELAGAKSFRMDVSLTSTKSNITPVIDTDRMSATLVSSRINSPADENTALLSSGDTHDAVYISKVASLSNTSTSLKVLFAGFRPPGTTIKVLYRTLPTGSTGVIEDEGYNFFSTAAGDATIPGTDETEIFRDYEYEATGLDFVEYQIKVVFVSDNQAYAPYIKDLRAIALAV</sequence>
<evidence type="ECO:0000313" key="3">
    <source>
        <dbReference type="Proteomes" id="UP000033010"/>
    </source>
</evidence>
<proteinExistence type="predicted"/>
<accession>A0A0E3FB41</accession>
<dbReference type="Pfam" id="PF16075">
    <property type="entry name" value="DUF4815"/>
    <property type="match status" value="3"/>
</dbReference>
<protein>
    <submittedName>
        <fullName evidence="2">Virion structural protein</fullName>
    </submittedName>
</protein>
<feature type="domain" description="DUF4815" evidence="1">
    <location>
        <begin position="182"/>
        <end position="335"/>
    </location>
</feature>
<dbReference type="KEGG" id="vg:24171718"/>
<dbReference type="GeneID" id="24171718"/>
<dbReference type="Proteomes" id="UP000033010">
    <property type="component" value="Segment"/>
</dbReference>
<dbReference type="EMBL" id="KJ019071">
    <property type="protein sequence ID" value="AIX24432.1"/>
    <property type="molecule type" value="Genomic_DNA"/>
</dbReference>
<gene>
    <name evidence="2" type="ORF">Syn7803US105_88</name>
</gene>
<organism evidence="2 3">
    <name type="scientific">Synechococcus phage ACG-2014g</name>
    <dbReference type="NCBI Taxonomy" id="1493512"/>
    <lineage>
        <taxon>Viruses</taxon>
        <taxon>Duplodnaviria</taxon>
        <taxon>Heunggongvirae</taxon>
        <taxon>Uroviricota</taxon>
        <taxon>Caudoviricetes</taxon>
        <taxon>Pantevenvirales</taxon>
        <taxon>Kyanoviridae</taxon>
        <taxon>Macariavirus</taxon>
        <taxon>Macariavirus tuscon14g</taxon>
    </lineage>
</organism>
<keyword evidence="3" id="KW-1185">Reference proteome</keyword>
<reference evidence="2 3" key="1">
    <citation type="submission" date="2013-12" db="EMBL/GenBank/DDBJ databases">
        <title>Ecological redundancy of diverse viral populations within a natural community.</title>
        <authorList>
            <person name="Gregory A.C."/>
            <person name="LaButti K."/>
            <person name="Copeland A."/>
            <person name="Woyke T."/>
            <person name="Sullivan M.B."/>
        </authorList>
    </citation>
    <scope>NUCLEOTIDE SEQUENCE [LARGE SCALE GENOMIC DNA]</scope>
    <source>
        <strain evidence="2">Syn7803US105</strain>
    </source>
</reference>
<name>A0A0E3FB41_9CAUD</name>
<dbReference type="InterPro" id="IPR032096">
    <property type="entry name" value="DUF4815"/>
</dbReference>
<evidence type="ECO:0000259" key="1">
    <source>
        <dbReference type="Pfam" id="PF16075"/>
    </source>
</evidence>
<feature type="domain" description="DUF4815" evidence="1">
    <location>
        <begin position="12"/>
        <end position="67"/>
    </location>
</feature>
<dbReference type="RefSeq" id="YP_009133648.1">
    <property type="nucleotide sequence ID" value="NC_026924.1"/>
</dbReference>
<evidence type="ECO:0000313" key="2">
    <source>
        <dbReference type="EMBL" id="AIX24432.1"/>
    </source>
</evidence>
<feature type="domain" description="DUF4815" evidence="1">
    <location>
        <begin position="1301"/>
        <end position="1543"/>
    </location>
</feature>